<sequence length="71" mass="8473">MRIFQPQRLVALRSYTGEKGRTQLEKNTFIWAHLFFSILYTDEREREKEALDRRKVFADFSTAFIISLTGK</sequence>
<dbReference type="EMBL" id="GEVL01011038">
    <property type="protein sequence ID" value="JAU66303.1"/>
    <property type="molecule type" value="Transcribed_RNA"/>
</dbReference>
<gene>
    <name evidence="1" type="ORF">LE_TR1524_c1_g1_i1_g.4080</name>
</gene>
<protein>
    <submittedName>
        <fullName evidence="1">Uncharacterized protein</fullName>
    </submittedName>
</protein>
<dbReference type="AlphaFoldDB" id="A0A1J3HD96"/>
<organism evidence="1">
    <name type="scientific">Noccaea caerulescens</name>
    <name type="common">Alpine penny-cress</name>
    <name type="synonym">Thlaspi caerulescens</name>
    <dbReference type="NCBI Taxonomy" id="107243"/>
    <lineage>
        <taxon>Eukaryota</taxon>
        <taxon>Viridiplantae</taxon>
        <taxon>Streptophyta</taxon>
        <taxon>Embryophyta</taxon>
        <taxon>Tracheophyta</taxon>
        <taxon>Spermatophyta</taxon>
        <taxon>Magnoliopsida</taxon>
        <taxon>eudicotyledons</taxon>
        <taxon>Gunneridae</taxon>
        <taxon>Pentapetalae</taxon>
        <taxon>rosids</taxon>
        <taxon>malvids</taxon>
        <taxon>Brassicales</taxon>
        <taxon>Brassicaceae</taxon>
        <taxon>Coluteocarpeae</taxon>
        <taxon>Noccaea</taxon>
    </lineage>
</organism>
<accession>A0A1J3HD96</accession>
<name>A0A1J3HD96_NOCCA</name>
<reference evidence="1" key="1">
    <citation type="submission" date="2016-07" db="EMBL/GenBank/DDBJ databases">
        <title>De novo transcriptome assembly of four accessions of the metal hyperaccumulator plant Noccaea caerulescens.</title>
        <authorList>
            <person name="Blande D."/>
            <person name="Halimaa P."/>
            <person name="Tervahauta A.I."/>
            <person name="Aarts M.G."/>
            <person name="Karenlampi S.O."/>
        </authorList>
    </citation>
    <scope>NUCLEOTIDE SEQUENCE</scope>
</reference>
<proteinExistence type="predicted"/>
<evidence type="ECO:0000313" key="1">
    <source>
        <dbReference type="EMBL" id="JAU66303.1"/>
    </source>
</evidence>